<dbReference type="PRINTS" id="PR00455">
    <property type="entry name" value="HTHTETR"/>
</dbReference>
<dbReference type="InterPro" id="IPR009057">
    <property type="entry name" value="Homeodomain-like_sf"/>
</dbReference>
<keyword evidence="2 4" id="KW-0238">DNA-binding</keyword>
<protein>
    <submittedName>
        <fullName evidence="6">Helix-turn-helix transcriptional regulator</fullName>
    </submittedName>
</protein>
<dbReference type="InterPro" id="IPR001647">
    <property type="entry name" value="HTH_TetR"/>
</dbReference>
<dbReference type="GO" id="GO:0000976">
    <property type="term" value="F:transcription cis-regulatory region binding"/>
    <property type="evidence" value="ECO:0007669"/>
    <property type="project" value="TreeGrafter"/>
</dbReference>
<keyword evidence="3" id="KW-0804">Transcription</keyword>
<dbReference type="EMBL" id="VIRS01000017">
    <property type="protein sequence ID" value="TQS42707.1"/>
    <property type="molecule type" value="Genomic_DNA"/>
</dbReference>
<dbReference type="OrthoDB" id="9795011at2"/>
<feature type="DNA-binding region" description="H-T-H motif" evidence="4">
    <location>
        <begin position="29"/>
        <end position="48"/>
    </location>
</feature>
<gene>
    <name evidence="6" type="ORF">FL583_23790</name>
</gene>
<dbReference type="SUPFAM" id="SSF48498">
    <property type="entry name" value="Tetracyclin repressor-like, C-terminal domain"/>
    <property type="match status" value="1"/>
</dbReference>
<dbReference type="Proteomes" id="UP000317982">
    <property type="component" value="Unassembled WGS sequence"/>
</dbReference>
<dbReference type="InterPro" id="IPR050109">
    <property type="entry name" value="HTH-type_TetR-like_transc_reg"/>
</dbReference>
<dbReference type="InParanoid" id="A0A545AN05"/>
<accession>A0A545AN05</accession>
<dbReference type="Gene3D" id="1.10.357.10">
    <property type="entry name" value="Tetracycline Repressor, domain 2"/>
    <property type="match status" value="1"/>
</dbReference>
<dbReference type="Pfam" id="PF21597">
    <property type="entry name" value="TetR_C_43"/>
    <property type="match status" value="1"/>
</dbReference>
<sequence length="176" mass="18232">MVRADQARNRAALIAAAADVIAVDGADASLEEIARRAGVGSATLHRHFPSRRALWEAVFHDRVVGLCVRAGELSDDQDGLVTWLGELAAYSASARGLALALLESPGGIAAEDTCHGLMRDAAGGLLERATAAGTVRPGVDVDDLLRLVSAISFATEGDEPGAARLLDLAVRGLARV</sequence>
<feature type="domain" description="HTH tetR-type" evidence="5">
    <location>
        <begin position="7"/>
        <end position="66"/>
    </location>
</feature>
<dbReference type="Pfam" id="PF00440">
    <property type="entry name" value="TetR_N"/>
    <property type="match status" value="1"/>
</dbReference>
<reference evidence="6 7" key="1">
    <citation type="submission" date="2019-07" db="EMBL/GenBank/DDBJ databases">
        <title>Cryptosporangium phraense sp. nov., isolated from plant litter.</title>
        <authorList>
            <person name="Suriyachadkun C."/>
        </authorList>
    </citation>
    <scope>NUCLEOTIDE SEQUENCE [LARGE SCALE GENOMIC DNA]</scope>
    <source>
        <strain evidence="6 7">A-T 5661</strain>
    </source>
</reference>
<dbReference type="PANTHER" id="PTHR30055:SF234">
    <property type="entry name" value="HTH-TYPE TRANSCRIPTIONAL REGULATOR BETI"/>
    <property type="match status" value="1"/>
</dbReference>
<evidence type="ECO:0000256" key="2">
    <source>
        <dbReference type="ARBA" id="ARBA00023125"/>
    </source>
</evidence>
<dbReference type="InterPro" id="IPR049445">
    <property type="entry name" value="TetR_SbtR-like_C"/>
</dbReference>
<evidence type="ECO:0000313" key="6">
    <source>
        <dbReference type="EMBL" id="TQS42707.1"/>
    </source>
</evidence>
<evidence type="ECO:0000313" key="7">
    <source>
        <dbReference type="Proteomes" id="UP000317982"/>
    </source>
</evidence>
<dbReference type="InterPro" id="IPR036271">
    <property type="entry name" value="Tet_transcr_reg_TetR-rel_C_sf"/>
</dbReference>
<evidence type="ECO:0000256" key="4">
    <source>
        <dbReference type="PROSITE-ProRule" id="PRU00335"/>
    </source>
</evidence>
<organism evidence="6 7">
    <name type="scientific">Cryptosporangium phraense</name>
    <dbReference type="NCBI Taxonomy" id="2593070"/>
    <lineage>
        <taxon>Bacteria</taxon>
        <taxon>Bacillati</taxon>
        <taxon>Actinomycetota</taxon>
        <taxon>Actinomycetes</taxon>
        <taxon>Cryptosporangiales</taxon>
        <taxon>Cryptosporangiaceae</taxon>
        <taxon>Cryptosporangium</taxon>
    </lineage>
</organism>
<evidence type="ECO:0000256" key="3">
    <source>
        <dbReference type="ARBA" id="ARBA00023163"/>
    </source>
</evidence>
<proteinExistence type="predicted"/>
<keyword evidence="1" id="KW-0805">Transcription regulation</keyword>
<comment type="caution">
    <text evidence="6">The sequence shown here is derived from an EMBL/GenBank/DDBJ whole genome shotgun (WGS) entry which is preliminary data.</text>
</comment>
<name>A0A545AN05_9ACTN</name>
<dbReference type="PANTHER" id="PTHR30055">
    <property type="entry name" value="HTH-TYPE TRANSCRIPTIONAL REGULATOR RUTR"/>
    <property type="match status" value="1"/>
</dbReference>
<dbReference type="SUPFAM" id="SSF46689">
    <property type="entry name" value="Homeodomain-like"/>
    <property type="match status" value="1"/>
</dbReference>
<dbReference type="RefSeq" id="WP_142707014.1">
    <property type="nucleotide sequence ID" value="NZ_VIRS01000017.1"/>
</dbReference>
<keyword evidence="7" id="KW-1185">Reference proteome</keyword>
<dbReference type="PROSITE" id="PS50977">
    <property type="entry name" value="HTH_TETR_2"/>
    <property type="match status" value="1"/>
</dbReference>
<dbReference type="GO" id="GO:0003700">
    <property type="term" value="F:DNA-binding transcription factor activity"/>
    <property type="evidence" value="ECO:0007669"/>
    <property type="project" value="TreeGrafter"/>
</dbReference>
<evidence type="ECO:0000259" key="5">
    <source>
        <dbReference type="PROSITE" id="PS50977"/>
    </source>
</evidence>
<dbReference type="AlphaFoldDB" id="A0A545AN05"/>
<evidence type="ECO:0000256" key="1">
    <source>
        <dbReference type="ARBA" id="ARBA00023015"/>
    </source>
</evidence>